<dbReference type="InterPro" id="IPR036291">
    <property type="entry name" value="NAD(P)-bd_dom_sf"/>
</dbReference>
<dbReference type="CDD" id="cd05367">
    <property type="entry name" value="SPR-like_SDR_c"/>
    <property type="match status" value="1"/>
</dbReference>
<dbReference type="SUPFAM" id="SSF51735">
    <property type="entry name" value="NAD(P)-binding Rossmann-fold domains"/>
    <property type="match status" value="1"/>
</dbReference>
<dbReference type="EC" id="1.1.1.153" evidence="4"/>
<keyword evidence="6" id="KW-0963">Cytoplasm</keyword>
<keyword evidence="7" id="KW-0521">NADP</keyword>
<evidence type="ECO:0000256" key="5">
    <source>
        <dbReference type="ARBA" id="ARBA00019170"/>
    </source>
</evidence>
<comment type="subcellular location">
    <subcellularLocation>
        <location evidence="1">Cytoplasm</location>
    </subcellularLocation>
</comment>
<accession>A0A6I9WSR5</accession>
<dbReference type="InterPro" id="IPR006393">
    <property type="entry name" value="Sepiapterin_red"/>
</dbReference>
<evidence type="ECO:0000256" key="3">
    <source>
        <dbReference type="ARBA" id="ARBA00011738"/>
    </source>
</evidence>
<dbReference type="FunFam" id="3.40.50.720:FF:000259">
    <property type="entry name" value="Sepiapterin reductase"/>
    <property type="match status" value="1"/>
</dbReference>
<dbReference type="NCBIfam" id="TIGR01500">
    <property type="entry name" value="sepiapter_red"/>
    <property type="match status" value="1"/>
</dbReference>
<evidence type="ECO:0000256" key="1">
    <source>
        <dbReference type="ARBA" id="ARBA00004496"/>
    </source>
</evidence>
<evidence type="ECO:0000313" key="9">
    <source>
        <dbReference type="Proteomes" id="UP000504615"/>
    </source>
</evidence>
<dbReference type="PANTHER" id="PTHR44085">
    <property type="entry name" value="SEPIAPTERIN REDUCTASE"/>
    <property type="match status" value="1"/>
</dbReference>
<dbReference type="GO" id="GO:0005737">
    <property type="term" value="C:cytoplasm"/>
    <property type="evidence" value="ECO:0007669"/>
    <property type="project" value="UniProtKB-SubCell"/>
</dbReference>
<dbReference type="Proteomes" id="UP000504615">
    <property type="component" value="Unplaced"/>
</dbReference>
<comment type="similarity">
    <text evidence="2">Belongs to the sepiapterin reductase family.</text>
</comment>
<evidence type="ECO:0000256" key="7">
    <source>
        <dbReference type="ARBA" id="ARBA00022857"/>
    </source>
</evidence>
<gene>
    <name evidence="10" type="primary">LOC105430757</name>
</gene>
<reference evidence="10" key="1">
    <citation type="submission" date="2025-08" db="UniProtKB">
        <authorList>
            <consortium name="RefSeq"/>
        </authorList>
    </citation>
    <scope>IDENTIFICATION</scope>
</reference>
<dbReference type="InterPro" id="IPR051721">
    <property type="entry name" value="Biopterin_syn/organic_redct"/>
</dbReference>
<evidence type="ECO:0000313" key="10">
    <source>
        <dbReference type="RefSeq" id="XP_011642752.1"/>
    </source>
</evidence>
<dbReference type="RefSeq" id="XP_011642752.1">
    <property type="nucleotide sequence ID" value="XM_011644450.2"/>
</dbReference>
<proteinExistence type="inferred from homology"/>
<dbReference type="GO" id="GO:0006729">
    <property type="term" value="P:tetrahydrobiopterin biosynthetic process"/>
    <property type="evidence" value="ECO:0007669"/>
    <property type="project" value="InterPro"/>
</dbReference>
<dbReference type="Pfam" id="PF00106">
    <property type="entry name" value="adh_short"/>
    <property type="match status" value="1"/>
</dbReference>
<dbReference type="AlphaFoldDB" id="A0A6I9WSR5"/>
<dbReference type="Gene3D" id="3.40.50.720">
    <property type="entry name" value="NAD(P)-binding Rossmann-like Domain"/>
    <property type="match status" value="1"/>
</dbReference>
<dbReference type="GO" id="GO:0004757">
    <property type="term" value="F:sepiapterin reductase (NADP+) activity"/>
    <property type="evidence" value="ECO:0007669"/>
    <property type="project" value="UniProtKB-EC"/>
</dbReference>
<keyword evidence="8" id="KW-0560">Oxidoreductase</keyword>
<sequence>MSIEALSGKVFLLITGASRGIGRQIAITFGSLLEEGSRMLLLARNKDALQEVAKNIPSKIKVCTISADLSNSTKTDFERIISECLSGTPCNSFDRLVVVHNVGSMGDITHSTNEMLDIDTWRQHYDLNFFVPAVLNAVIMNIFDDKTIKKTIINITSIFAIQAAKGYGHYCSVKATREMFFKVFALENPDVDVLSYSPGPVDTDMFKMACESNVDPDTKKFLDNIVETNTVLTPEQTVNRLVQVLKEHKYKSADHVDYYDEM</sequence>
<evidence type="ECO:0000256" key="8">
    <source>
        <dbReference type="ARBA" id="ARBA00023002"/>
    </source>
</evidence>
<keyword evidence="9" id="KW-1185">Reference proteome</keyword>
<dbReference type="OrthoDB" id="153074at2759"/>
<protein>
    <recommendedName>
        <fullName evidence="5">Sepiapterin reductase</fullName>
        <ecNumber evidence="4">1.1.1.153</ecNumber>
    </recommendedName>
</protein>
<dbReference type="PRINTS" id="PR00081">
    <property type="entry name" value="GDHRDH"/>
</dbReference>
<organism evidence="9 10">
    <name type="scientific">Pogonomyrmex barbatus</name>
    <name type="common">red harvester ant</name>
    <dbReference type="NCBI Taxonomy" id="144034"/>
    <lineage>
        <taxon>Eukaryota</taxon>
        <taxon>Metazoa</taxon>
        <taxon>Ecdysozoa</taxon>
        <taxon>Arthropoda</taxon>
        <taxon>Hexapoda</taxon>
        <taxon>Insecta</taxon>
        <taxon>Pterygota</taxon>
        <taxon>Neoptera</taxon>
        <taxon>Endopterygota</taxon>
        <taxon>Hymenoptera</taxon>
        <taxon>Apocrita</taxon>
        <taxon>Aculeata</taxon>
        <taxon>Formicoidea</taxon>
        <taxon>Formicidae</taxon>
        <taxon>Myrmicinae</taxon>
        <taxon>Pogonomyrmex</taxon>
    </lineage>
</organism>
<evidence type="ECO:0000256" key="4">
    <source>
        <dbReference type="ARBA" id="ARBA00013075"/>
    </source>
</evidence>
<name>A0A6I9WSR5_9HYME</name>
<evidence type="ECO:0000256" key="2">
    <source>
        <dbReference type="ARBA" id="ARBA00010483"/>
    </source>
</evidence>
<dbReference type="PANTHER" id="PTHR44085:SF2">
    <property type="entry name" value="SEPIAPTERIN REDUCTASE"/>
    <property type="match status" value="1"/>
</dbReference>
<comment type="subunit">
    <text evidence="3">Homodimer.</text>
</comment>
<evidence type="ECO:0000256" key="6">
    <source>
        <dbReference type="ARBA" id="ARBA00022490"/>
    </source>
</evidence>
<dbReference type="KEGG" id="pbar:105430757"/>
<dbReference type="InterPro" id="IPR002347">
    <property type="entry name" value="SDR_fam"/>
</dbReference>
<dbReference type="GeneID" id="105430757"/>